<dbReference type="GeneID" id="98918198"/>
<dbReference type="Pfam" id="PF03631">
    <property type="entry name" value="Virul_fac_BrkB"/>
    <property type="match status" value="1"/>
</dbReference>
<comment type="subcellular location">
    <subcellularLocation>
        <location evidence="1">Cell membrane</location>
        <topology evidence="1">Multi-pass membrane protein</topology>
    </subcellularLocation>
</comment>
<feature type="transmembrane region" description="Helical" evidence="6">
    <location>
        <begin position="170"/>
        <end position="192"/>
    </location>
</feature>
<dbReference type="eggNOG" id="COG1295">
    <property type="taxonomic scope" value="Bacteria"/>
</dbReference>
<evidence type="ECO:0000313" key="7">
    <source>
        <dbReference type="EMBL" id="EFF68305.1"/>
    </source>
</evidence>
<keyword evidence="8" id="KW-1185">Reference proteome</keyword>
<evidence type="ECO:0000256" key="2">
    <source>
        <dbReference type="ARBA" id="ARBA00022475"/>
    </source>
</evidence>
<sequence length="284" mass="32312">MKFFASIAAISTKIKHDKINAFAAESALFIIMSFIPCLILLMLIVKYTPLTEELILNFVNDVVPSAFVPTATKHIHDAYTDANFTMILISGISLIWAAGKGFVSLIDGLNAVFNIKEHRNWFVIRLYAILYTIIFLVIILLCVVIYVLGYRINDFFKVKAPVISDILDKILAFRALIVIFVLTVLFTFLYVAIPNRHTKIKRQFPGALFSAVGWTGFSFFFSLYFKYSSRLSEIYGSLTTIVCVMLWLYVCMYIFLMGAEINLYVEQWNAGSSIKEATDITHKH</sequence>
<dbReference type="PIRSF" id="PIRSF035875">
    <property type="entry name" value="RNase_BN"/>
    <property type="match status" value="1"/>
</dbReference>
<feature type="transmembrane region" description="Helical" evidence="6">
    <location>
        <begin position="84"/>
        <end position="106"/>
    </location>
</feature>
<feature type="transmembrane region" description="Helical" evidence="6">
    <location>
        <begin position="126"/>
        <end position="150"/>
    </location>
</feature>
<feature type="transmembrane region" description="Helical" evidence="6">
    <location>
        <begin position="237"/>
        <end position="256"/>
    </location>
</feature>
<dbReference type="STRING" id="45851.BHV86_09880"/>
<dbReference type="GO" id="GO:0005886">
    <property type="term" value="C:plasma membrane"/>
    <property type="evidence" value="ECO:0007669"/>
    <property type="project" value="UniProtKB-SubCell"/>
</dbReference>
<reference evidence="7 8" key="1">
    <citation type="submission" date="2010-02" db="EMBL/GenBank/DDBJ databases">
        <authorList>
            <person name="Weinstock G."/>
            <person name="Sodergren E."/>
            <person name="Clifton S."/>
            <person name="Fulton L."/>
            <person name="Fulton B."/>
            <person name="Courtney L."/>
            <person name="Fronick C."/>
            <person name="Harrison M."/>
            <person name="Strong C."/>
            <person name="Farmer C."/>
            <person name="Delahaunty K."/>
            <person name="Markovic C."/>
            <person name="Hall O."/>
            <person name="Minx P."/>
            <person name="Tomlinson C."/>
            <person name="Mitreva M."/>
            <person name="Nelson J."/>
            <person name="Hou S."/>
            <person name="Wollam A."/>
            <person name="Pepin K.H."/>
            <person name="Johnson M."/>
            <person name="Bhonagiri V."/>
            <person name="Zhang X."/>
            <person name="Suruliraj S."/>
            <person name="Warren W."/>
            <person name="Chinwalla A."/>
            <person name="Mardis E.R."/>
            <person name="Wilson R.K."/>
        </authorList>
    </citation>
    <scope>NUCLEOTIDE SEQUENCE [LARGE SCALE GENOMIC DNA]</scope>
    <source>
        <strain evidence="7 8">DSM 2876</strain>
    </source>
</reference>
<dbReference type="AlphaFoldDB" id="D4S0F7"/>
<dbReference type="PANTHER" id="PTHR30213">
    <property type="entry name" value="INNER MEMBRANE PROTEIN YHJD"/>
    <property type="match status" value="1"/>
</dbReference>
<evidence type="ECO:0000256" key="6">
    <source>
        <dbReference type="SAM" id="Phobius"/>
    </source>
</evidence>
<protein>
    <submittedName>
        <fullName evidence="7">YihY family protein</fullName>
    </submittedName>
</protein>
<name>D4S0F7_9FIRM</name>
<dbReference type="PANTHER" id="PTHR30213:SF0">
    <property type="entry name" value="UPF0761 MEMBRANE PROTEIN YIHY"/>
    <property type="match status" value="1"/>
</dbReference>
<dbReference type="EMBL" id="ABWN01000030">
    <property type="protein sequence ID" value="EFF68305.1"/>
    <property type="molecule type" value="Genomic_DNA"/>
</dbReference>
<comment type="caution">
    <text evidence="7">The sequence shown here is derived from an EMBL/GenBank/DDBJ whole genome shotgun (WGS) entry which is preliminary data.</text>
</comment>
<dbReference type="HOGENOM" id="CLU_045539_4_4_9"/>
<evidence type="ECO:0000256" key="5">
    <source>
        <dbReference type="ARBA" id="ARBA00023136"/>
    </source>
</evidence>
<proteinExistence type="predicted"/>
<keyword evidence="2" id="KW-1003">Cell membrane</keyword>
<dbReference type="NCBIfam" id="TIGR00765">
    <property type="entry name" value="yihY_not_rbn"/>
    <property type="match status" value="1"/>
</dbReference>
<keyword evidence="5 6" id="KW-0472">Membrane</keyword>
<keyword evidence="4 6" id="KW-1133">Transmembrane helix</keyword>
<evidence type="ECO:0000256" key="1">
    <source>
        <dbReference type="ARBA" id="ARBA00004651"/>
    </source>
</evidence>
<dbReference type="InterPro" id="IPR017039">
    <property type="entry name" value="Virul_fac_BrkB"/>
</dbReference>
<evidence type="ECO:0000256" key="3">
    <source>
        <dbReference type="ARBA" id="ARBA00022692"/>
    </source>
</evidence>
<dbReference type="Proteomes" id="UP000006238">
    <property type="component" value="Unassembled WGS sequence"/>
</dbReference>
<evidence type="ECO:0000313" key="8">
    <source>
        <dbReference type="Proteomes" id="UP000006238"/>
    </source>
</evidence>
<evidence type="ECO:0000256" key="4">
    <source>
        <dbReference type="ARBA" id="ARBA00022989"/>
    </source>
</evidence>
<accession>D4S0F7</accession>
<gene>
    <name evidence="7" type="ORF">BUTYVIB_01576</name>
</gene>
<organism evidence="7 8">
    <name type="scientific">Eshraghiella crossota DSM 2876</name>
    <dbReference type="NCBI Taxonomy" id="511680"/>
    <lineage>
        <taxon>Bacteria</taxon>
        <taxon>Bacillati</taxon>
        <taxon>Bacillota</taxon>
        <taxon>Clostridia</taxon>
        <taxon>Lachnospirales</taxon>
        <taxon>Lachnospiraceae</taxon>
        <taxon>Eshraghiella</taxon>
    </lineage>
</organism>
<feature type="transmembrane region" description="Helical" evidence="6">
    <location>
        <begin position="204"/>
        <end position="225"/>
    </location>
</feature>
<feature type="transmembrane region" description="Helical" evidence="6">
    <location>
        <begin position="21"/>
        <end position="45"/>
    </location>
</feature>
<keyword evidence="3 6" id="KW-0812">Transmembrane</keyword>
<dbReference type="RefSeq" id="WP_005603244.1">
    <property type="nucleotide sequence ID" value="NZ_GG663524.1"/>
</dbReference>